<name>K7YN83_9PROT</name>
<keyword evidence="3" id="KW-1185">Reference proteome</keyword>
<keyword evidence="1" id="KW-0472">Membrane</keyword>
<keyword evidence="1" id="KW-0812">Transmembrane</keyword>
<sequence length="43" mass="4984">MIKLNKKLNAFIKTAKKQWIKFANNLSTGDIIIILTYLVNAKY</sequence>
<dbReference type="HOGENOM" id="CLU_3231078_0_0_5"/>
<feature type="transmembrane region" description="Helical" evidence="1">
    <location>
        <begin position="20"/>
        <end position="39"/>
    </location>
</feature>
<reference evidence="2 3" key="1">
    <citation type="journal article" date="2012" name="Proc. Natl. Acad. Sci. U.S.A.">
        <title>Genome streamlining and chemical defense in a coral reef symbiosis.</title>
        <authorList>
            <person name="Kwan J.C."/>
            <person name="Donia M.S."/>
            <person name="Han A.W."/>
            <person name="Hirose E."/>
            <person name="Haygood M.G."/>
            <person name="Schmidt E.W."/>
        </authorList>
    </citation>
    <scope>NUCLEOTIDE SEQUENCE [LARGE SCALE GENOMIC DNA]</scope>
    <source>
        <strain evidence="2 3">L2</strain>
    </source>
</reference>
<organism evidence="2 3">
    <name type="scientific">Candidatus Endolissoclinum faulkneri L2</name>
    <dbReference type="NCBI Taxonomy" id="1193729"/>
    <lineage>
        <taxon>Bacteria</taxon>
        <taxon>Pseudomonadati</taxon>
        <taxon>Pseudomonadota</taxon>
        <taxon>Alphaproteobacteria</taxon>
        <taxon>Rhodospirillales</taxon>
        <taxon>Rhodospirillaceae</taxon>
        <taxon>Candidatus Endolissoclinum</taxon>
    </lineage>
</organism>
<evidence type="ECO:0000256" key="1">
    <source>
        <dbReference type="SAM" id="Phobius"/>
    </source>
</evidence>
<evidence type="ECO:0000313" key="3">
    <source>
        <dbReference type="Proteomes" id="UP000010077"/>
    </source>
</evidence>
<dbReference type="STRING" id="1193729.A1OE_751"/>
<keyword evidence="1" id="KW-1133">Transmembrane helix</keyword>
<protein>
    <submittedName>
        <fullName evidence="2">Uncharacterized protein</fullName>
    </submittedName>
</protein>
<proteinExistence type="predicted"/>
<gene>
    <name evidence="2" type="ORF">A1OE_751</name>
</gene>
<evidence type="ECO:0000313" key="2">
    <source>
        <dbReference type="EMBL" id="AFX98937.1"/>
    </source>
</evidence>
<dbReference type="AlphaFoldDB" id="K7YN83"/>
<accession>K7YN83</accession>
<dbReference type="KEGG" id="thal:A1OE_751"/>
<dbReference type="Proteomes" id="UP000010077">
    <property type="component" value="Chromosome"/>
</dbReference>
<dbReference type="EMBL" id="CP003539">
    <property type="protein sequence ID" value="AFX98937.1"/>
    <property type="molecule type" value="Genomic_DNA"/>
</dbReference>